<dbReference type="SUPFAM" id="SSF57667">
    <property type="entry name" value="beta-beta-alpha zinc fingers"/>
    <property type="match status" value="1"/>
</dbReference>
<dbReference type="InterPro" id="IPR013087">
    <property type="entry name" value="Znf_C2H2_type"/>
</dbReference>
<accession>A0A8J5LDS8</accession>
<comment type="similarity">
    <text evidence="1">Belongs to the universal ribosomal protein uS11 family.</text>
</comment>
<sequence length="361" mass="39044">MGAPLIGGPSSSPMRGGESPIRFFAVLGGMKVKADRDESSPYAAMLAAQDVAQRCKELGITALHIKLRATGGNKTKTPGPGAQSALRALARAGMKIGRIGKGCNSHTHRQHSQKERVEGEEGGSNSSSSLQFLFLIGVKGLHTLYALRISGLLRCTLPAASWGIKRRRTKGRRPSPPPSVFISQDEEDCILGLLMLSGALLDLRRGVPPPQSPKQLLFLPPRSPTTPPAEAREQESPYLISFPGLMPLLPPPEKSQPLLPSTALKQQRQQKNERLSPATPSTADLRSYECSECGRAFSSYQALGGHKSIHRKRRAANDRTEKQRRHVKARRAMAMSSASLTECSPKKGLSIDLNQPAIGMD</sequence>
<evidence type="ECO:0000256" key="4">
    <source>
        <dbReference type="ARBA" id="ARBA00035160"/>
    </source>
</evidence>
<dbReference type="SUPFAM" id="SSF53137">
    <property type="entry name" value="Translational machinery components"/>
    <property type="match status" value="1"/>
</dbReference>
<dbReference type="GO" id="GO:0022626">
    <property type="term" value="C:cytosolic ribosome"/>
    <property type="evidence" value="ECO:0007669"/>
    <property type="project" value="UniProtKB-ARBA"/>
</dbReference>
<dbReference type="InterPro" id="IPR036967">
    <property type="entry name" value="Ribosomal_uS11_sf"/>
</dbReference>
<dbReference type="GO" id="GO:0044391">
    <property type="term" value="C:ribosomal subunit"/>
    <property type="evidence" value="ECO:0007669"/>
    <property type="project" value="UniProtKB-ARBA"/>
</dbReference>
<evidence type="ECO:0000256" key="3">
    <source>
        <dbReference type="ARBA" id="ARBA00023274"/>
    </source>
</evidence>
<keyword evidence="3" id="KW-0687">Ribonucleoprotein</keyword>
<dbReference type="Pfam" id="PF13912">
    <property type="entry name" value="zf-C2H2_6"/>
    <property type="match status" value="1"/>
</dbReference>
<keyword evidence="6" id="KW-0862">Zinc</keyword>
<dbReference type="AlphaFoldDB" id="A0A8J5LDS8"/>
<dbReference type="GO" id="GO:0008270">
    <property type="term" value="F:zinc ion binding"/>
    <property type="evidence" value="ECO:0007669"/>
    <property type="project" value="UniProtKB-KW"/>
</dbReference>
<keyword evidence="10" id="KW-1185">Reference proteome</keyword>
<keyword evidence="6" id="KW-0863">Zinc-finger</keyword>
<proteinExistence type="inferred from homology"/>
<protein>
    <recommendedName>
        <fullName evidence="4">Small ribosomal subunit protein uS11</fullName>
    </recommendedName>
    <alternativeName>
        <fullName evidence="5">40S ribosomal protein S14</fullName>
    </alternativeName>
</protein>
<feature type="region of interest" description="Disordered" evidence="7">
    <location>
        <begin position="100"/>
        <end position="125"/>
    </location>
</feature>
<reference evidence="9 10" key="1">
    <citation type="submission" date="2020-08" db="EMBL/GenBank/DDBJ databases">
        <title>Plant Genome Project.</title>
        <authorList>
            <person name="Zhang R.-G."/>
        </authorList>
    </citation>
    <scope>NUCLEOTIDE SEQUENCE [LARGE SCALE GENOMIC DNA]</scope>
    <source>
        <tissue evidence="9">Rhizome</tissue>
    </source>
</reference>
<dbReference type="EMBL" id="JACMSC010000007">
    <property type="protein sequence ID" value="KAG6514504.1"/>
    <property type="molecule type" value="Genomic_DNA"/>
</dbReference>
<dbReference type="Gene3D" id="3.30.160.60">
    <property type="entry name" value="Classic Zinc Finger"/>
    <property type="match status" value="1"/>
</dbReference>
<dbReference type="Proteomes" id="UP000734854">
    <property type="component" value="Unassembled WGS sequence"/>
</dbReference>
<evidence type="ECO:0000313" key="9">
    <source>
        <dbReference type="EMBL" id="KAG6514504.1"/>
    </source>
</evidence>
<evidence type="ECO:0000256" key="1">
    <source>
        <dbReference type="ARBA" id="ARBA00006194"/>
    </source>
</evidence>
<dbReference type="PROSITE" id="PS50157">
    <property type="entry name" value="ZINC_FINGER_C2H2_2"/>
    <property type="match status" value="1"/>
</dbReference>
<evidence type="ECO:0000256" key="7">
    <source>
        <dbReference type="SAM" id="MobiDB-lite"/>
    </source>
</evidence>
<keyword evidence="6" id="KW-0479">Metal-binding</keyword>
<dbReference type="GO" id="GO:0003735">
    <property type="term" value="F:structural constituent of ribosome"/>
    <property type="evidence" value="ECO:0007669"/>
    <property type="project" value="InterPro"/>
</dbReference>
<gene>
    <name evidence="9" type="ORF">ZIOFF_024865</name>
</gene>
<dbReference type="InterPro" id="IPR036236">
    <property type="entry name" value="Znf_C2H2_sf"/>
</dbReference>
<dbReference type="FunFam" id="3.30.420.80:FF:000018">
    <property type="entry name" value="40S ribosomal protein S14"/>
    <property type="match status" value="1"/>
</dbReference>
<dbReference type="Pfam" id="PF00411">
    <property type="entry name" value="Ribosomal_S11"/>
    <property type="match status" value="1"/>
</dbReference>
<evidence type="ECO:0000256" key="5">
    <source>
        <dbReference type="ARBA" id="ARBA00044343"/>
    </source>
</evidence>
<dbReference type="Gene3D" id="3.30.420.80">
    <property type="entry name" value="Ribosomal protein S11"/>
    <property type="match status" value="1"/>
</dbReference>
<organism evidence="9 10">
    <name type="scientific">Zingiber officinale</name>
    <name type="common">Ginger</name>
    <name type="synonym">Amomum zingiber</name>
    <dbReference type="NCBI Taxonomy" id="94328"/>
    <lineage>
        <taxon>Eukaryota</taxon>
        <taxon>Viridiplantae</taxon>
        <taxon>Streptophyta</taxon>
        <taxon>Embryophyta</taxon>
        <taxon>Tracheophyta</taxon>
        <taxon>Spermatophyta</taxon>
        <taxon>Magnoliopsida</taxon>
        <taxon>Liliopsida</taxon>
        <taxon>Zingiberales</taxon>
        <taxon>Zingiberaceae</taxon>
        <taxon>Zingiber</taxon>
    </lineage>
</organism>
<evidence type="ECO:0000256" key="6">
    <source>
        <dbReference type="PROSITE-ProRule" id="PRU00042"/>
    </source>
</evidence>
<dbReference type="InterPro" id="IPR001971">
    <property type="entry name" value="Ribosomal_uS11"/>
</dbReference>
<dbReference type="GO" id="GO:0006412">
    <property type="term" value="P:translation"/>
    <property type="evidence" value="ECO:0007669"/>
    <property type="project" value="InterPro"/>
</dbReference>
<feature type="region of interest" description="Disordered" evidence="7">
    <location>
        <begin position="304"/>
        <end position="326"/>
    </location>
</feature>
<evidence type="ECO:0000259" key="8">
    <source>
        <dbReference type="PROSITE" id="PS50157"/>
    </source>
</evidence>
<name>A0A8J5LDS8_ZINOF</name>
<comment type="caution">
    <text evidence="9">The sequence shown here is derived from an EMBL/GenBank/DDBJ whole genome shotgun (WGS) entry which is preliminary data.</text>
</comment>
<evidence type="ECO:0000313" key="10">
    <source>
        <dbReference type="Proteomes" id="UP000734854"/>
    </source>
</evidence>
<dbReference type="PROSITE" id="PS00028">
    <property type="entry name" value="ZINC_FINGER_C2H2_1"/>
    <property type="match status" value="1"/>
</dbReference>
<feature type="region of interest" description="Disordered" evidence="7">
    <location>
        <begin position="211"/>
        <end position="283"/>
    </location>
</feature>
<dbReference type="PANTHER" id="PTHR11759">
    <property type="entry name" value="40S RIBOSOMAL PROTEIN S14/30S RIBOSOMAL PROTEIN S11"/>
    <property type="match status" value="1"/>
</dbReference>
<keyword evidence="2" id="KW-0689">Ribosomal protein</keyword>
<evidence type="ECO:0000256" key="2">
    <source>
        <dbReference type="ARBA" id="ARBA00022980"/>
    </source>
</evidence>
<feature type="domain" description="C2H2-type" evidence="8">
    <location>
        <begin position="288"/>
        <end position="315"/>
    </location>
</feature>